<organism evidence="1 2">
    <name type="scientific">Paramuricea clavata</name>
    <name type="common">Red gorgonian</name>
    <name type="synonym">Violescent sea-whip</name>
    <dbReference type="NCBI Taxonomy" id="317549"/>
    <lineage>
        <taxon>Eukaryota</taxon>
        <taxon>Metazoa</taxon>
        <taxon>Cnidaria</taxon>
        <taxon>Anthozoa</taxon>
        <taxon>Octocorallia</taxon>
        <taxon>Malacalcyonacea</taxon>
        <taxon>Plexauridae</taxon>
        <taxon>Paramuricea</taxon>
    </lineage>
</organism>
<dbReference type="PANTHER" id="PTHR47526">
    <property type="entry name" value="ATP-DEPENDENT DNA HELICASE"/>
    <property type="match status" value="1"/>
</dbReference>
<name>A0A6S7HQS1_PARCT</name>
<evidence type="ECO:0000313" key="2">
    <source>
        <dbReference type="Proteomes" id="UP001152795"/>
    </source>
</evidence>
<keyword evidence="2" id="KW-1185">Reference proteome</keyword>
<evidence type="ECO:0000313" key="1">
    <source>
        <dbReference type="EMBL" id="CAB3997171.1"/>
    </source>
</evidence>
<dbReference type="PANTHER" id="PTHR47526:SF3">
    <property type="entry name" value="PHD-TYPE DOMAIN-CONTAINING PROTEIN"/>
    <property type="match status" value="1"/>
</dbReference>
<accession>A0A6S7HQS1</accession>
<sequence>MLKQTLKSHATPYSVSSNLRKVDRADNRNLKGCLYMEAKNDNKLSALYYGNLLEMRVRKKEKLSTEEKLSPVEAADLVSYLVLEMSFYTKDQFKNFRSLHAYNQTVSGFITSILGQMFSDKYVVVGKLWIITTNDRTILSVHCHGCMVGLGECCLHIASILFYLEASTRLNEKLTCTQVKCSWILPTAVKNVDYLRVKDINFTSAKKMKLTLESTSVSAKAHKPKAPLNKPSAKELDAFYKLLSECKIKPVCLSLEKPYADTFISKTRNISTYADLFDPKFLQLNYIDLLKECYNVELSISPEDIALIERETVEQSKSNAFISTPYW</sequence>
<dbReference type="AlphaFoldDB" id="A0A6S7HQS1"/>
<reference evidence="1" key="1">
    <citation type="submission" date="2020-04" db="EMBL/GenBank/DDBJ databases">
        <authorList>
            <person name="Alioto T."/>
            <person name="Alioto T."/>
            <person name="Gomez Garrido J."/>
        </authorList>
    </citation>
    <scope>NUCLEOTIDE SEQUENCE</scope>
    <source>
        <strain evidence="1">A484AB</strain>
    </source>
</reference>
<dbReference type="Proteomes" id="UP001152795">
    <property type="component" value="Unassembled WGS sequence"/>
</dbReference>
<proteinExistence type="predicted"/>
<dbReference type="OrthoDB" id="5969273at2759"/>
<gene>
    <name evidence="1" type="ORF">PACLA_8A074493</name>
</gene>
<dbReference type="EMBL" id="CACRXK020003040">
    <property type="protein sequence ID" value="CAB3997171.1"/>
    <property type="molecule type" value="Genomic_DNA"/>
</dbReference>
<protein>
    <submittedName>
        <fullName evidence="1">Uncharacterized protein</fullName>
    </submittedName>
</protein>
<comment type="caution">
    <text evidence="1">The sequence shown here is derived from an EMBL/GenBank/DDBJ whole genome shotgun (WGS) entry which is preliminary data.</text>
</comment>